<evidence type="ECO:0008006" key="4">
    <source>
        <dbReference type="Google" id="ProtNLM"/>
    </source>
</evidence>
<dbReference type="Proteomes" id="UP001356427">
    <property type="component" value="Unassembled WGS sequence"/>
</dbReference>
<feature type="compositionally biased region" description="Basic and acidic residues" evidence="1">
    <location>
        <begin position="146"/>
        <end position="160"/>
    </location>
</feature>
<feature type="region of interest" description="Disordered" evidence="1">
    <location>
        <begin position="608"/>
        <end position="641"/>
    </location>
</feature>
<dbReference type="PANTHER" id="PTHR12484:SF4">
    <property type="entry name" value="A-KINASE ANCHOR PROTEIN 17A"/>
    <property type="match status" value="1"/>
</dbReference>
<name>A0AAN8R6E8_9TELE</name>
<proteinExistence type="predicted"/>
<evidence type="ECO:0000313" key="3">
    <source>
        <dbReference type="Proteomes" id="UP001356427"/>
    </source>
</evidence>
<feature type="compositionally biased region" description="Polar residues" evidence="1">
    <location>
        <begin position="785"/>
        <end position="795"/>
    </location>
</feature>
<feature type="region of interest" description="Disordered" evidence="1">
    <location>
        <begin position="778"/>
        <end position="827"/>
    </location>
</feature>
<evidence type="ECO:0000313" key="2">
    <source>
        <dbReference type="EMBL" id="KAK6315232.1"/>
    </source>
</evidence>
<reference evidence="2 3" key="1">
    <citation type="submission" date="2021-04" db="EMBL/GenBank/DDBJ databases">
        <authorList>
            <person name="De Guttry C."/>
            <person name="Zahm M."/>
            <person name="Klopp C."/>
            <person name="Cabau C."/>
            <person name="Louis A."/>
            <person name="Berthelot C."/>
            <person name="Parey E."/>
            <person name="Roest Crollius H."/>
            <person name="Montfort J."/>
            <person name="Robinson-Rechavi M."/>
            <person name="Bucao C."/>
            <person name="Bouchez O."/>
            <person name="Gislard M."/>
            <person name="Lluch J."/>
            <person name="Milhes M."/>
            <person name="Lampietro C."/>
            <person name="Lopez Roques C."/>
            <person name="Donnadieu C."/>
            <person name="Braasch I."/>
            <person name="Desvignes T."/>
            <person name="Postlethwait J."/>
            <person name="Bobe J."/>
            <person name="Wedekind C."/>
            <person name="Guiguen Y."/>
        </authorList>
    </citation>
    <scope>NUCLEOTIDE SEQUENCE [LARGE SCALE GENOMIC DNA]</scope>
    <source>
        <strain evidence="2">Cs_M1</strain>
        <tissue evidence="2">Blood</tissue>
    </source>
</reference>
<evidence type="ECO:0000256" key="1">
    <source>
        <dbReference type="SAM" id="MobiDB-lite"/>
    </source>
</evidence>
<protein>
    <recommendedName>
        <fullName evidence="4">A-kinase anchor protein 17A</fullName>
    </recommendedName>
</protein>
<feature type="compositionally biased region" description="Polar residues" evidence="1">
    <location>
        <begin position="164"/>
        <end position="176"/>
    </location>
</feature>
<dbReference type="AlphaFoldDB" id="A0AAN8R6E8"/>
<feature type="region of interest" description="Disordered" evidence="1">
    <location>
        <begin position="253"/>
        <end position="274"/>
    </location>
</feature>
<dbReference type="CDD" id="cd12264">
    <property type="entry name" value="RRM_AKAP17A"/>
    <property type="match status" value="1"/>
</dbReference>
<feature type="region of interest" description="Disordered" evidence="1">
    <location>
        <begin position="85"/>
        <end position="176"/>
    </location>
</feature>
<accession>A0AAN8R6E8</accession>
<dbReference type="EMBL" id="JAGTTL010000012">
    <property type="protein sequence ID" value="KAK6315232.1"/>
    <property type="molecule type" value="Genomic_DNA"/>
</dbReference>
<organism evidence="2 3">
    <name type="scientific">Coregonus suidteri</name>
    <dbReference type="NCBI Taxonomy" id="861788"/>
    <lineage>
        <taxon>Eukaryota</taxon>
        <taxon>Metazoa</taxon>
        <taxon>Chordata</taxon>
        <taxon>Craniata</taxon>
        <taxon>Vertebrata</taxon>
        <taxon>Euteleostomi</taxon>
        <taxon>Actinopterygii</taxon>
        <taxon>Neopterygii</taxon>
        <taxon>Teleostei</taxon>
        <taxon>Protacanthopterygii</taxon>
        <taxon>Salmoniformes</taxon>
        <taxon>Salmonidae</taxon>
        <taxon>Coregoninae</taxon>
        <taxon>Coregonus</taxon>
    </lineage>
</organism>
<gene>
    <name evidence="2" type="ORF">J4Q44_G00147610</name>
</gene>
<keyword evidence="3" id="KW-1185">Reference proteome</keyword>
<dbReference type="InterPro" id="IPR056852">
    <property type="entry name" value="AK17A/B"/>
</dbReference>
<sequence length="863" mass="99005">MGVSPTSLMLGREHVLPLTRLRPLREMPPRPAVGSSVQKHQHDMKQRFDKKHRTQLPIIEMSDWVRARRPHRANKLSTFWCSPSQVKLRDRRRRESAPAIGTDSGVLAGHVQVRGSRRTSRGSQRATAVQRSDRGRRVGGARRRQEHPQEQPKELNRADDEQLPTGTLDSDQPRLSSQRLSVAKLTPPPCCRLHTGTGTARFEASNTEACMRAPAVPDDYVITLSVADEIDVEIRKVIKDVARYLTLSHHWTNSATTSSPTNRPWRSGGPPLGQTKFSKRTIGDEVITLLVRVCSSIPNHFITSDPAMSPQELVKQSGVMMTTLVHDTTEAVCLCLEYNLFLKPIAKMTLSVALPQLKLPGKSISNWEVMERVKAMVAPEQFSALRISKSTMDFIRFEGEVENRGVVKILLAKLDGKSIKLSGFTDILKVRAVENKMDFPTRYDWDSFFRDAKDMNDTVPGERPDTIHLEGLPCRWFTLPDGPPDRPSETALQTVFQGFGQVRHVDIPMLDPYREETLDKNFNTFTFGGHLNFEAYVQYQEYDGFAKAMDTLRGMKLMYKGEDGKAVACNIKVTFDTSKHLSDVTLKRRQQERLRILELERQREELKRKEKEEEERCKEEERKQKEAEEEEKERKREERIRKREQKLREREERRNLKKVKRRQEEEQKKLQMKIATEERRLLLAQRNLESIRLIAELLGRAKALKQQQQEKERVEREEREKEELARQKEELARLEQLEASRREQEVELRRVELEKGRALDLQRREKELRERLVGNLLKKAGGEGENQTSTTQPSALTMPRGDSSDLGKTGRALGVNGVRPRGEERPRATTLCEMGVFDLLASSQHPLSLEEVAQGIRASLSGT</sequence>
<dbReference type="Pfam" id="PF25015">
    <property type="entry name" value="RBD_AKAP-17A"/>
    <property type="match status" value="1"/>
</dbReference>
<comment type="caution">
    <text evidence="2">The sequence shown here is derived from an EMBL/GenBank/DDBJ whole genome shotgun (WGS) entry which is preliminary data.</text>
</comment>
<feature type="compositionally biased region" description="Polar residues" evidence="1">
    <location>
        <begin position="253"/>
        <end position="264"/>
    </location>
</feature>
<dbReference type="PANTHER" id="PTHR12484">
    <property type="entry name" value="B-LYMPHOCYTE ANTIGEN-RELATED"/>
    <property type="match status" value="1"/>
</dbReference>